<name>A0A915M087_MELJA</name>
<accession>A0A915M087</accession>
<dbReference type="GO" id="GO:0008270">
    <property type="term" value="F:zinc ion binding"/>
    <property type="evidence" value="ECO:0007669"/>
    <property type="project" value="UniProtKB-KW"/>
</dbReference>
<evidence type="ECO:0000313" key="10">
    <source>
        <dbReference type="Proteomes" id="UP000887561"/>
    </source>
</evidence>
<protein>
    <submittedName>
        <fullName evidence="11">Nuclear receptor domain-containing protein</fullName>
    </submittedName>
</protein>
<keyword evidence="7" id="KW-0675">Receptor</keyword>
<evidence type="ECO:0000256" key="1">
    <source>
        <dbReference type="ARBA" id="ARBA00022723"/>
    </source>
</evidence>
<keyword evidence="10" id="KW-1185">Reference proteome</keyword>
<evidence type="ECO:0000256" key="3">
    <source>
        <dbReference type="ARBA" id="ARBA00022833"/>
    </source>
</evidence>
<keyword evidence="3" id="KW-0862">Zinc</keyword>
<dbReference type="SUPFAM" id="SSF57716">
    <property type="entry name" value="Glucocorticoid receptor-like (DNA-binding domain)"/>
    <property type="match status" value="1"/>
</dbReference>
<dbReference type="InterPro" id="IPR013088">
    <property type="entry name" value="Znf_NHR/GATA"/>
</dbReference>
<evidence type="ECO:0000313" key="11">
    <source>
        <dbReference type="WBParaSite" id="scaffold2272_cov215.g4559"/>
    </source>
</evidence>
<evidence type="ECO:0000256" key="5">
    <source>
        <dbReference type="ARBA" id="ARBA00023125"/>
    </source>
</evidence>
<dbReference type="SMART" id="SM00399">
    <property type="entry name" value="ZnF_C4"/>
    <property type="match status" value="1"/>
</dbReference>
<dbReference type="AlphaFoldDB" id="A0A915M087"/>
<keyword evidence="8" id="KW-0539">Nucleus</keyword>
<dbReference type="Pfam" id="PF00105">
    <property type="entry name" value="zf-C4"/>
    <property type="match status" value="1"/>
</dbReference>
<organism evidence="10 11">
    <name type="scientific">Meloidogyne javanica</name>
    <name type="common">Root-knot nematode worm</name>
    <dbReference type="NCBI Taxonomy" id="6303"/>
    <lineage>
        <taxon>Eukaryota</taxon>
        <taxon>Metazoa</taxon>
        <taxon>Ecdysozoa</taxon>
        <taxon>Nematoda</taxon>
        <taxon>Chromadorea</taxon>
        <taxon>Rhabditida</taxon>
        <taxon>Tylenchina</taxon>
        <taxon>Tylenchomorpha</taxon>
        <taxon>Tylenchoidea</taxon>
        <taxon>Meloidogynidae</taxon>
        <taxon>Meloidogyninae</taxon>
        <taxon>Meloidogyne</taxon>
        <taxon>Meloidogyne incognita group</taxon>
    </lineage>
</organism>
<dbReference type="GO" id="GO:0003700">
    <property type="term" value="F:DNA-binding transcription factor activity"/>
    <property type="evidence" value="ECO:0007669"/>
    <property type="project" value="InterPro"/>
</dbReference>
<feature type="domain" description="Nuclear receptor" evidence="9">
    <location>
        <begin position="24"/>
        <end position="52"/>
    </location>
</feature>
<dbReference type="Gene3D" id="3.30.50.10">
    <property type="entry name" value="Erythroid Transcription Factor GATA-1, subunit A"/>
    <property type="match status" value="1"/>
</dbReference>
<dbReference type="WBParaSite" id="scaffold2272_cov215.g4559">
    <property type="protein sequence ID" value="scaffold2272_cov215.g4559"/>
    <property type="gene ID" value="scaffold2272_cov215.g4559"/>
</dbReference>
<dbReference type="GO" id="GO:0043565">
    <property type="term" value="F:sequence-specific DNA binding"/>
    <property type="evidence" value="ECO:0007669"/>
    <property type="project" value="InterPro"/>
</dbReference>
<keyword evidence="4" id="KW-0805">Transcription regulation</keyword>
<proteinExistence type="predicted"/>
<evidence type="ECO:0000256" key="2">
    <source>
        <dbReference type="ARBA" id="ARBA00022771"/>
    </source>
</evidence>
<dbReference type="PROSITE" id="PS51030">
    <property type="entry name" value="NUCLEAR_REC_DBD_2"/>
    <property type="match status" value="1"/>
</dbReference>
<sequence>MEHSAISMAPMSTTTATNNLILESGICSVCGDKSAGRHYGVMACYGCKGFFRSSQQEDLLLGVFMDIHSKAGEGKLAIGISVPNTSEIQLRRNIKPDPEISLFMLLQNPQTLAEYSLEEPET</sequence>
<evidence type="ECO:0000256" key="8">
    <source>
        <dbReference type="ARBA" id="ARBA00023242"/>
    </source>
</evidence>
<dbReference type="InterPro" id="IPR001628">
    <property type="entry name" value="Znf_hrmn_rcpt"/>
</dbReference>
<keyword evidence="5" id="KW-0238">DNA-binding</keyword>
<evidence type="ECO:0000256" key="7">
    <source>
        <dbReference type="ARBA" id="ARBA00023170"/>
    </source>
</evidence>
<evidence type="ECO:0000259" key="9">
    <source>
        <dbReference type="PROSITE" id="PS51030"/>
    </source>
</evidence>
<evidence type="ECO:0000256" key="6">
    <source>
        <dbReference type="ARBA" id="ARBA00023163"/>
    </source>
</evidence>
<evidence type="ECO:0000256" key="4">
    <source>
        <dbReference type="ARBA" id="ARBA00023015"/>
    </source>
</evidence>
<dbReference type="InterPro" id="IPR052496">
    <property type="entry name" value="Orphan_Nuclear_Rcpt"/>
</dbReference>
<keyword evidence="1" id="KW-0479">Metal-binding</keyword>
<keyword evidence="2" id="KW-0863">Zinc-finger</keyword>
<dbReference type="PANTHER" id="PTHR47519">
    <property type="entry name" value="NUCLEAR HORMONE RECEPTOR FAMILY MEMBER NHR-31-RELATED"/>
    <property type="match status" value="1"/>
</dbReference>
<dbReference type="PRINTS" id="PR00047">
    <property type="entry name" value="STROIDFINGER"/>
</dbReference>
<dbReference type="PANTHER" id="PTHR47519:SF5">
    <property type="entry name" value="NUCLEAR HORMONE RECEPTOR E75"/>
    <property type="match status" value="1"/>
</dbReference>
<keyword evidence="6" id="KW-0804">Transcription</keyword>
<dbReference type="Proteomes" id="UP000887561">
    <property type="component" value="Unplaced"/>
</dbReference>
<reference evidence="11" key="1">
    <citation type="submission" date="2022-11" db="UniProtKB">
        <authorList>
            <consortium name="WormBaseParasite"/>
        </authorList>
    </citation>
    <scope>IDENTIFICATION</scope>
</reference>